<sequence length="348" mass="39506">MANQLIEILKNRGLMWLPESMTMELKESFSSATNSKADYARILSGFSNNQGGAIIFGIRNSDRKILGLSDETFKNTDEERLSGYFDSIFQPAIIFEKHIIDLEDKTIGMLIAKPHPRKPVICKSTVSSIVSAGEIYYRYTGKTEKIKFPELTAIMDEVKRVATNQLLDTLSQLNKIGAENMSFLNTDTGAIHAPGGETRLFVDQSLLEKIRLVESGALRPDGETALRIIGNVEVSNRNASNKEFRPSNNPKAPEVQIAEEDMLKIYPFDHYGIIRALKGAVPGFVPNNEFNHQLQDLRNDKRYHYNRFNNPKQHKGGRHYYSKLALSKLVDYFKQRLTMVRPRPISHK</sequence>
<dbReference type="Gene3D" id="3.30.950.30">
    <property type="entry name" value="Schlafen, AAA domain"/>
    <property type="match status" value="1"/>
</dbReference>
<evidence type="ECO:0000313" key="3">
    <source>
        <dbReference type="Proteomes" id="UP000179010"/>
    </source>
</evidence>
<feature type="domain" description="Schlafen AlbA-2" evidence="1">
    <location>
        <begin position="19"/>
        <end position="146"/>
    </location>
</feature>
<gene>
    <name evidence="2" type="ORF">A2994_03405</name>
</gene>
<dbReference type="Pfam" id="PF04326">
    <property type="entry name" value="SLFN_AlbA_2"/>
    <property type="match status" value="1"/>
</dbReference>
<dbReference type="AlphaFoldDB" id="A0A1F4PNG5"/>
<reference evidence="2 3" key="1">
    <citation type="journal article" date="2016" name="Nat. Commun.">
        <title>Thousands of microbial genomes shed light on interconnected biogeochemical processes in an aquifer system.</title>
        <authorList>
            <person name="Anantharaman K."/>
            <person name="Brown C.T."/>
            <person name="Hug L.A."/>
            <person name="Sharon I."/>
            <person name="Castelle C.J."/>
            <person name="Probst A.J."/>
            <person name="Thomas B.C."/>
            <person name="Singh A."/>
            <person name="Wilkins M.J."/>
            <person name="Karaoz U."/>
            <person name="Brodie E.L."/>
            <person name="Williams K.H."/>
            <person name="Hubbard S.S."/>
            <person name="Banfield J.F."/>
        </authorList>
    </citation>
    <scope>NUCLEOTIDE SEQUENCE [LARGE SCALE GENOMIC DNA]</scope>
</reference>
<evidence type="ECO:0000259" key="1">
    <source>
        <dbReference type="Pfam" id="PF04326"/>
    </source>
</evidence>
<proteinExistence type="predicted"/>
<accession>A0A1F4PNG5</accession>
<name>A0A1F4PNG5_UNCK3</name>
<organism evidence="2 3">
    <name type="scientific">candidate division Kazan bacterium RIFCSPLOWO2_01_FULL_48_13</name>
    <dbReference type="NCBI Taxonomy" id="1798539"/>
    <lineage>
        <taxon>Bacteria</taxon>
        <taxon>Bacteria division Kazan-3B-28</taxon>
    </lineage>
</organism>
<dbReference type="STRING" id="1798539.A2994_03405"/>
<dbReference type="InterPro" id="IPR038461">
    <property type="entry name" value="Schlafen_AlbA_2_dom_sf"/>
</dbReference>
<protein>
    <recommendedName>
        <fullName evidence="1">Schlafen AlbA-2 domain-containing protein</fullName>
    </recommendedName>
</protein>
<evidence type="ECO:0000313" key="2">
    <source>
        <dbReference type="EMBL" id="OGB85175.1"/>
    </source>
</evidence>
<dbReference type="InterPro" id="IPR007421">
    <property type="entry name" value="Schlafen_AlbA_2_dom"/>
</dbReference>
<dbReference type="EMBL" id="METE01000009">
    <property type="protein sequence ID" value="OGB85175.1"/>
    <property type="molecule type" value="Genomic_DNA"/>
</dbReference>
<dbReference type="Proteomes" id="UP000179010">
    <property type="component" value="Unassembled WGS sequence"/>
</dbReference>
<comment type="caution">
    <text evidence="2">The sequence shown here is derived from an EMBL/GenBank/DDBJ whole genome shotgun (WGS) entry which is preliminary data.</text>
</comment>